<dbReference type="GO" id="GO:0005743">
    <property type="term" value="C:mitochondrial inner membrane"/>
    <property type="evidence" value="ECO:0007669"/>
    <property type="project" value="TreeGrafter"/>
</dbReference>
<accession>M5G3J0</accession>
<evidence type="ECO:0000256" key="6">
    <source>
        <dbReference type="ARBA" id="ARBA00022692"/>
    </source>
</evidence>
<dbReference type="HOGENOM" id="CLU_034879_3_0_1"/>
<dbReference type="FunFam" id="1.10.357.140:FF:000008">
    <property type="entry name" value="4-hydroxybenzoate octaprenyltransferase"/>
    <property type="match status" value="1"/>
</dbReference>
<dbReference type="PANTHER" id="PTHR11048">
    <property type="entry name" value="PRENYLTRANSFERASES"/>
    <property type="match status" value="1"/>
</dbReference>
<reference evidence="10 11" key="1">
    <citation type="journal article" date="2012" name="Science">
        <title>The Paleozoic origin of enzymatic lignin decomposition reconstructed from 31 fungal genomes.</title>
        <authorList>
            <person name="Floudas D."/>
            <person name="Binder M."/>
            <person name="Riley R."/>
            <person name="Barry K."/>
            <person name="Blanchette R.A."/>
            <person name="Henrissat B."/>
            <person name="Martinez A.T."/>
            <person name="Otillar R."/>
            <person name="Spatafora J.W."/>
            <person name="Yadav J.S."/>
            <person name="Aerts A."/>
            <person name="Benoit I."/>
            <person name="Boyd A."/>
            <person name="Carlson A."/>
            <person name="Copeland A."/>
            <person name="Coutinho P.M."/>
            <person name="de Vries R.P."/>
            <person name="Ferreira P."/>
            <person name="Findley K."/>
            <person name="Foster B."/>
            <person name="Gaskell J."/>
            <person name="Glotzer D."/>
            <person name="Gorecki P."/>
            <person name="Heitman J."/>
            <person name="Hesse C."/>
            <person name="Hori C."/>
            <person name="Igarashi K."/>
            <person name="Jurgens J.A."/>
            <person name="Kallen N."/>
            <person name="Kersten P."/>
            <person name="Kohler A."/>
            <person name="Kuees U."/>
            <person name="Kumar T.K.A."/>
            <person name="Kuo A."/>
            <person name="LaButti K."/>
            <person name="Larrondo L.F."/>
            <person name="Lindquist E."/>
            <person name="Ling A."/>
            <person name="Lombard V."/>
            <person name="Lucas S."/>
            <person name="Lundell T."/>
            <person name="Martin R."/>
            <person name="McLaughlin D.J."/>
            <person name="Morgenstern I."/>
            <person name="Morin E."/>
            <person name="Murat C."/>
            <person name="Nagy L.G."/>
            <person name="Nolan M."/>
            <person name="Ohm R.A."/>
            <person name="Patyshakuliyeva A."/>
            <person name="Rokas A."/>
            <person name="Ruiz-Duenas F.J."/>
            <person name="Sabat G."/>
            <person name="Salamov A."/>
            <person name="Samejima M."/>
            <person name="Schmutz J."/>
            <person name="Slot J.C."/>
            <person name="St John F."/>
            <person name="Stenlid J."/>
            <person name="Sun H."/>
            <person name="Sun S."/>
            <person name="Syed K."/>
            <person name="Tsang A."/>
            <person name="Wiebenga A."/>
            <person name="Young D."/>
            <person name="Pisabarro A."/>
            <person name="Eastwood D.C."/>
            <person name="Martin F."/>
            <person name="Cullen D."/>
            <person name="Grigoriev I.V."/>
            <person name="Hibbett D.S."/>
        </authorList>
    </citation>
    <scope>NUCLEOTIDE SEQUENCE [LARGE SCALE GENOMIC DNA]</scope>
    <source>
        <strain evidence="10 11">DJM-731 SS1</strain>
    </source>
</reference>
<evidence type="ECO:0000313" key="11">
    <source>
        <dbReference type="Proteomes" id="UP000030653"/>
    </source>
</evidence>
<dbReference type="CDD" id="cd13959">
    <property type="entry name" value="PT_UbiA_COQ2"/>
    <property type="match status" value="1"/>
</dbReference>
<feature type="transmembrane region" description="Helical" evidence="9">
    <location>
        <begin position="274"/>
        <end position="293"/>
    </location>
</feature>
<feature type="transmembrane region" description="Helical" evidence="9">
    <location>
        <begin position="104"/>
        <end position="127"/>
    </location>
</feature>
<dbReference type="FunFam" id="1.20.120.1780:FF:000001">
    <property type="entry name" value="4-hydroxybenzoate octaprenyltransferase"/>
    <property type="match status" value="1"/>
</dbReference>
<keyword evidence="5 10" id="KW-0808">Transferase</keyword>
<name>M5G3J0_DACPD</name>
<comment type="subcellular location">
    <subcellularLocation>
        <location evidence="2">Membrane</location>
        <topology evidence="2">Multi-pass membrane protein</topology>
    </subcellularLocation>
</comment>
<evidence type="ECO:0000256" key="7">
    <source>
        <dbReference type="ARBA" id="ARBA00022989"/>
    </source>
</evidence>
<evidence type="ECO:0000256" key="9">
    <source>
        <dbReference type="SAM" id="Phobius"/>
    </source>
</evidence>
<dbReference type="InterPro" id="IPR039653">
    <property type="entry name" value="Prenyltransferase"/>
</dbReference>
<comment type="similarity">
    <text evidence="4">Belongs to the UbiA prenyltransferase family.</text>
</comment>
<evidence type="ECO:0000256" key="3">
    <source>
        <dbReference type="ARBA" id="ARBA00005179"/>
    </source>
</evidence>
<feature type="transmembrane region" description="Helical" evidence="9">
    <location>
        <begin position="139"/>
        <end position="156"/>
    </location>
</feature>
<keyword evidence="8 9" id="KW-0472">Membrane</keyword>
<dbReference type="Proteomes" id="UP000030653">
    <property type="component" value="Unassembled WGS sequence"/>
</dbReference>
<proteinExistence type="inferred from homology"/>
<sequence length="296" mass="33477">MNRETRQGLWELARLHKFGRGTLLMVWPSLWAITMLGKELQLSLARFLYLSTWFFLGNVLVHGLVCTWNDICDVDFDRKVERCRNRPLPSGRVSLSTAWLFRGFQLLLSLALFWTTIVGLAPVHLIYPLLKRVTYRPQAWLGLAMNWGWVVAWVSIADKSDWLLVGIMLAGAAAWTIVYDTIYALQDKKDDLIANVKSTALLFDSYVKPVLSIFSVFFVSCLLRVGVRHAQGLPYFCAVGGVGVHLAWQLWTLDDESEGDCAAKFRANSDVGMLLWLGMVVDWASADSVQFALLQN</sequence>
<dbReference type="Gene3D" id="1.20.120.1780">
    <property type="entry name" value="UbiA prenyltransferase"/>
    <property type="match status" value="1"/>
</dbReference>
<feature type="transmembrane region" description="Helical" evidence="9">
    <location>
        <begin position="233"/>
        <end position="253"/>
    </location>
</feature>
<keyword evidence="7 9" id="KW-1133">Transmembrane helix</keyword>
<comment type="pathway">
    <text evidence="3">Secondary metabolite biosynthesis.</text>
</comment>
<dbReference type="OrthoDB" id="18170at2759"/>
<evidence type="ECO:0000256" key="2">
    <source>
        <dbReference type="ARBA" id="ARBA00004141"/>
    </source>
</evidence>
<dbReference type="RefSeq" id="XP_040627329.1">
    <property type="nucleotide sequence ID" value="XM_040775251.1"/>
</dbReference>
<dbReference type="Gene3D" id="1.10.357.140">
    <property type="entry name" value="UbiA prenyltransferase"/>
    <property type="match status" value="1"/>
</dbReference>
<feature type="transmembrane region" description="Helical" evidence="9">
    <location>
        <begin position="47"/>
        <end position="65"/>
    </location>
</feature>
<dbReference type="STRING" id="1858805.M5G3J0"/>
<organism evidence="10 11">
    <name type="scientific">Dacryopinax primogenitus (strain DJM 731)</name>
    <name type="common">Brown rot fungus</name>
    <dbReference type="NCBI Taxonomy" id="1858805"/>
    <lineage>
        <taxon>Eukaryota</taxon>
        <taxon>Fungi</taxon>
        <taxon>Dikarya</taxon>
        <taxon>Basidiomycota</taxon>
        <taxon>Agaricomycotina</taxon>
        <taxon>Dacrymycetes</taxon>
        <taxon>Dacrymycetales</taxon>
        <taxon>Dacrymycetaceae</taxon>
        <taxon>Dacryopinax</taxon>
    </lineage>
</organism>
<evidence type="ECO:0000313" key="10">
    <source>
        <dbReference type="EMBL" id="EJU00432.1"/>
    </source>
</evidence>
<dbReference type="InterPro" id="IPR000537">
    <property type="entry name" value="UbiA_prenyltransferase"/>
</dbReference>
<dbReference type="GO" id="GO:0006744">
    <property type="term" value="P:ubiquinone biosynthetic process"/>
    <property type="evidence" value="ECO:0007669"/>
    <property type="project" value="TreeGrafter"/>
</dbReference>
<comment type="cofactor">
    <cofactor evidence="1">
        <name>Mg(2+)</name>
        <dbReference type="ChEBI" id="CHEBI:18420"/>
    </cofactor>
</comment>
<keyword evidence="6 9" id="KW-0812">Transmembrane</keyword>
<dbReference type="OMA" id="CARCTIN"/>
<dbReference type="GeneID" id="63690313"/>
<evidence type="ECO:0000256" key="1">
    <source>
        <dbReference type="ARBA" id="ARBA00001946"/>
    </source>
</evidence>
<gene>
    <name evidence="10" type="ORF">DACRYDRAFT_54399</name>
</gene>
<evidence type="ECO:0000256" key="5">
    <source>
        <dbReference type="ARBA" id="ARBA00022679"/>
    </source>
</evidence>
<dbReference type="Pfam" id="PF01040">
    <property type="entry name" value="UbiA"/>
    <property type="match status" value="1"/>
</dbReference>
<keyword evidence="11" id="KW-1185">Reference proteome</keyword>
<protein>
    <submittedName>
        <fullName evidence="10">UbiA prenyltransferase</fullName>
    </submittedName>
</protein>
<evidence type="ECO:0000256" key="4">
    <source>
        <dbReference type="ARBA" id="ARBA00005985"/>
    </source>
</evidence>
<feature type="transmembrane region" description="Helical" evidence="9">
    <location>
        <begin position="18"/>
        <end position="35"/>
    </location>
</feature>
<dbReference type="PANTHER" id="PTHR11048:SF28">
    <property type="entry name" value="4-HYDROXYBENZOATE POLYPRENYLTRANSFERASE, MITOCHONDRIAL"/>
    <property type="match status" value="1"/>
</dbReference>
<dbReference type="GO" id="GO:0016765">
    <property type="term" value="F:transferase activity, transferring alkyl or aryl (other than methyl) groups"/>
    <property type="evidence" value="ECO:0007669"/>
    <property type="project" value="InterPro"/>
</dbReference>
<dbReference type="EMBL" id="JH795867">
    <property type="protein sequence ID" value="EJU00432.1"/>
    <property type="molecule type" value="Genomic_DNA"/>
</dbReference>
<feature type="transmembrane region" description="Helical" evidence="9">
    <location>
        <begin position="206"/>
        <end position="227"/>
    </location>
</feature>
<dbReference type="InterPro" id="IPR044878">
    <property type="entry name" value="UbiA_sf"/>
</dbReference>
<feature type="transmembrane region" description="Helical" evidence="9">
    <location>
        <begin position="162"/>
        <end position="185"/>
    </location>
</feature>
<evidence type="ECO:0000256" key="8">
    <source>
        <dbReference type="ARBA" id="ARBA00023136"/>
    </source>
</evidence>
<dbReference type="AlphaFoldDB" id="M5G3J0"/>